<reference evidence="2" key="1">
    <citation type="submission" date="2025-08" db="UniProtKB">
        <authorList>
            <consortium name="RefSeq"/>
        </authorList>
    </citation>
    <scope>IDENTIFICATION</scope>
    <source>
        <tissue evidence="2">Muscle</tissue>
    </source>
</reference>
<protein>
    <submittedName>
        <fullName evidence="2">Uncharacterized protein LOC117232855</fullName>
    </submittedName>
</protein>
<dbReference type="KEGG" id="bvk:117232855"/>
<gene>
    <name evidence="2" type="primary">LOC117232855</name>
</gene>
<dbReference type="RefSeq" id="XP_033348460.1">
    <property type="nucleotide sequence ID" value="XM_033492569.1"/>
</dbReference>
<dbReference type="GeneID" id="117232855"/>
<proteinExistence type="predicted"/>
<keyword evidence="1" id="KW-1185">Reference proteome</keyword>
<evidence type="ECO:0000313" key="2">
    <source>
        <dbReference type="RefSeq" id="XP_033348460.1"/>
    </source>
</evidence>
<name>A0A6J3K6Z0_9HYME</name>
<evidence type="ECO:0000313" key="1">
    <source>
        <dbReference type="Proteomes" id="UP000504631"/>
    </source>
</evidence>
<dbReference type="Proteomes" id="UP000504631">
    <property type="component" value="Unplaced"/>
</dbReference>
<organism evidence="1 2">
    <name type="scientific">Bombus vosnesenskii</name>
    <dbReference type="NCBI Taxonomy" id="207650"/>
    <lineage>
        <taxon>Eukaryota</taxon>
        <taxon>Metazoa</taxon>
        <taxon>Ecdysozoa</taxon>
        <taxon>Arthropoda</taxon>
        <taxon>Hexapoda</taxon>
        <taxon>Insecta</taxon>
        <taxon>Pterygota</taxon>
        <taxon>Neoptera</taxon>
        <taxon>Endopterygota</taxon>
        <taxon>Hymenoptera</taxon>
        <taxon>Apocrita</taxon>
        <taxon>Aculeata</taxon>
        <taxon>Apoidea</taxon>
        <taxon>Anthophila</taxon>
        <taxon>Apidae</taxon>
        <taxon>Bombus</taxon>
        <taxon>Pyrobombus</taxon>
    </lineage>
</organism>
<sequence length="133" mass="14880">MNEFYGGRSRVPAAGKVYWQQWVPVARGKGTCGPGIQRALGAAHSIPYPVPRFLVPLPRLAPNSLSLPPYAFDFGNNSAYCDDVYNYIDRFVLSNSFQSRIRSTSFKAIRSNEICNQIRGSIGEKQRLSFMSL</sequence>
<dbReference type="AlphaFoldDB" id="A0A6J3K6Z0"/>
<accession>A0A6J3K6Z0</accession>